<accession>A0A0G4GRS3</accession>
<evidence type="ECO:0000256" key="1">
    <source>
        <dbReference type="SAM" id="MobiDB-lite"/>
    </source>
</evidence>
<feature type="region of interest" description="Disordered" evidence="1">
    <location>
        <begin position="206"/>
        <end position="232"/>
    </location>
</feature>
<dbReference type="EMBL" id="CDMZ01001486">
    <property type="protein sequence ID" value="CEM33299.1"/>
    <property type="molecule type" value="Genomic_DNA"/>
</dbReference>
<protein>
    <submittedName>
        <fullName evidence="2">Uncharacterized protein</fullName>
    </submittedName>
</protein>
<name>A0A0G4GRS3_9ALVE</name>
<dbReference type="AlphaFoldDB" id="A0A0G4GRS3"/>
<dbReference type="VEuPathDB" id="CryptoDB:Cvel_23107"/>
<feature type="compositionally biased region" description="Basic and acidic residues" evidence="1">
    <location>
        <begin position="38"/>
        <end position="66"/>
    </location>
</feature>
<sequence>MTKCPRTYRKPVEAEKQFVAPPKKPIRYYKPPIEMTPVERDANCSQEMTDREKELAAQPSDERHPDEMEDFDREVHFERLTAKYKKWTLNRDPIMYDVTLSHTVWDHYRGLERCSPVADVHFVGDRESMAHCYRSVCSTHPDVELAVCGKAHRIYQYGFSLHVECSKESGRPGITVIRECALNLQRFLERFDKVFTEEYAKAKESFEARQIEEEEDEDKEQGGEGEEEEEEE</sequence>
<proteinExistence type="predicted"/>
<organism evidence="2">
    <name type="scientific">Chromera velia CCMP2878</name>
    <dbReference type="NCBI Taxonomy" id="1169474"/>
    <lineage>
        <taxon>Eukaryota</taxon>
        <taxon>Sar</taxon>
        <taxon>Alveolata</taxon>
        <taxon>Colpodellida</taxon>
        <taxon>Chromeraceae</taxon>
        <taxon>Chromera</taxon>
    </lineage>
</organism>
<reference evidence="2" key="1">
    <citation type="submission" date="2014-11" db="EMBL/GenBank/DDBJ databases">
        <authorList>
            <person name="Otto D Thomas"/>
            <person name="Naeem Raeece"/>
        </authorList>
    </citation>
    <scope>NUCLEOTIDE SEQUENCE</scope>
</reference>
<feature type="compositionally biased region" description="Acidic residues" evidence="1">
    <location>
        <begin position="212"/>
        <end position="232"/>
    </location>
</feature>
<gene>
    <name evidence="2" type="ORF">Cvel_23107</name>
</gene>
<feature type="region of interest" description="Disordered" evidence="1">
    <location>
        <begin position="38"/>
        <end position="67"/>
    </location>
</feature>
<evidence type="ECO:0000313" key="2">
    <source>
        <dbReference type="EMBL" id="CEM33299.1"/>
    </source>
</evidence>